<dbReference type="AlphaFoldDB" id="A0A7Y0U0A8"/>
<reference evidence="1 8" key="1">
    <citation type="submission" date="2019-08" db="EMBL/GenBank/DDBJ databases">
        <title>Comparison of rpoB and gyrB Sequences from Mobiluncus Species and Development of a Multiplex PCR Method for Clinical Detection of Mobiluncus curtisii and Mobiluncus mulieris.</title>
        <authorList>
            <person name="Yang L."/>
            <person name="Shen Y."/>
            <person name="Xu G."/>
            <person name="Shu L.-B."/>
            <person name="Hu J."/>
            <person name="Zhang R."/>
            <person name="Wang Y."/>
            <person name="Zhou H.-W."/>
            <person name="Zhang X."/>
        </authorList>
    </citation>
    <scope>NUCLEOTIDE SEQUENCE [LARGE SCALE GENOMIC DNA]</scope>
    <source>
        <strain evidence="1 8">M26</strain>
    </source>
</reference>
<dbReference type="InterPro" id="IPR058154">
    <property type="entry name" value="Bxb1_TTP-like"/>
</dbReference>
<dbReference type="RefSeq" id="WP_004016757.1">
    <property type="nucleotide sequence ID" value="NZ_CAMUNX010000008.1"/>
</dbReference>
<organism evidence="2 6">
    <name type="scientific">Mobiluncus mulieris</name>
    <dbReference type="NCBI Taxonomy" id="2052"/>
    <lineage>
        <taxon>Bacteria</taxon>
        <taxon>Bacillati</taxon>
        <taxon>Actinomycetota</taxon>
        <taxon>Actinomycetes</taxon>
        <taxon>Actinomycetales</taxon>
        <taxon>Actinomycetaceae</taxon>
        <taxon>Mobiluncus</taxon>
    </lineage>
</organism>
<evidence type="ECO:0000313" key="7">
    <source>
        <dbReference type="Proteomes" id="UP000582487"/>
    </source>
</evidence>
<protein>
    <submittedName>
        <fullName evidence="2">Uncharacterized protein</fullName>
    </submittedName>
</protein>
<dbReference type="EMBL" id="JABCUS010000004">
    <property type="protein sequence ID" value="NMX02811.1"/>
    <property type="molecule type" value="Genomic_DNA"/>
</dbReference>
<proteinExistence type="predicted"/>
<dbReference type="EMBL" id="VSZY01000015">
    <property type="protein sequence ID" value="MCU9969426.1"/>
    <property type="molecule type" value="Genomic_DNA"/>
</dbReference>
<dbReference type="Pfam" id="PF25681">
    <property type="entry name" value="Phage_TTP_17"/>
    <property type="match status" value="1"/>
</dbReference>
<dbReference type="EMBL" id="JABCUR010000002">
    <property type="protein sequence ID" value="NMW64589.1"/>
    <property type="molecule type" value="Genomic_DNA"/>
</dbReference>
<sequence>MAETTTFMDMKKQNDHTELVRKALESVAFVAPKGTKMPETITDDSGKLLALPKEWWGLGIVTPDGYQFEAETTKTEVEGHGYSVPVRVDIDKVPRTITVTALEKYKRQFIELTEGVSLGDVKQKSSGEVVYETPAIVTMGEYCMMIYVRDGREDAQWLLARGYPLVKLGEIPSDSWNNEAMKTPLKFDVLIDTSVGYVQRNYIAGTGPKKYKDILGFAQEGVSSVPGSLG</sequence>
<evidence type="ECO:0000313" key="2">
    <source>
        <dbReference type="EMBL" id="NMW64589.1"/>
    </source>
</evidence>
<dbReference type="Proteomes" id="UP000578252">
    <property type="component" value="Unassembled WGS sequence"/>
</dbReference>
<reference evidence="5 6" key="2">
    <citation type="submission" date="2020-04" db="EMBL/GenBank/DDBJ databases">
        <title>Antimicrobial susceptibility and clonality of vaginal-derived multi-drug resistant Mobiluncus isolates in China.</title>
        <authorList>
            <person name="Zhang X."/>
        </authorList>
    </citation>
    <scope>NUCLEOTIDE SEQUENCE [LARGE SCALE GENOMIC DNA]</scope>
    <source>
        <strain evidence="4 5">12</strain>
        <strain evidence="2 6">13</strain>
        <strain evidence="3 7">7</strain>
    </source>
</reference>
<evidence type="ECO:0000313" key="5">
    <source>
        <dbReference type="Proteomes" id="UP000575397"/>
    </source>
</evidence>
<evidence type="ECO:0000313" key="4">
    <source>
        <dbReference type="EMBL" id="NMX02811.1"/>
    </source>
</evidence>
<evidence type="ECO:0000313" key="6">
    <source>
        <dbReference type="Proteomes" id="UP000578252"/>
    </source>
</evidence>
<evidence type="ECO:0000313" key="8">
    <source>
        <dbReference type="Proteomes" id="UP001209486"/>
    </source>
</evidence>
<gene>
    <name evidence="1" type="ORF">FYZ43_08505</name>
    <name evidence="3" type="ORF">HHJ74_01160</name>
    <name evidence="4" type="ORF">HHJ77_02390</name>
    <name evidence="2" type="ORF">HHJ78_03355</name>
</gene>
<dbReference type="Proteomes" id="UP000575397">
    <property type="component" value="Unassembled WGS sequence"/>
</dbReference>
<dbReference type="Proteomes" id="UP000582487">
    <property type="component" value="Unassembled WGS sequence"/>
</dbReference>
<dbReference type="EMBL" id="JABCUV010000001">
    <property type="protein sequence ID" value="NMW92327.1"/>
    <property type="molecule type" value="Genomic_DNA"/>
</dbReference>
<name>A0A7Y0U0A8_9ACTO</name>
<evidence type="ECO:0000313" key="3">
    <source>
        <dbReference type="EMBL" id="NMW92327.1"/>
    </source>
</evidence>
<dbReference type="Proteomes" id="UP001209486">
    <property type="component" value="Unassembled WGS sequence"/>
</dbReference>
<evidence type="ECO:0000313" key="1">
    <source>
        <dbReference type="EMBL" id="MCU9969426.1"/>
    </source>
</evidence>
<accession>A0A7Y0U0A8</accession>
<comment type="caution">
    <text evidence="2">The sequence shown here is derived from an EMBL/GenBank/DDBJ whole genome shotgun (WGS) entry which is preliminary data.</text>
</comment>